<dbReference type="EMBL" id="JBHRYQ010000001">
    <property type="protein sequence ID" value="MFC3810427.1"/>
    <property type="molecule type" value="Genomic_DNA"/>
</dbReference>
<sequence length="96" mass="11097">MIFKGLANNDKNSISPDVSKNIDLIRNLLNFVNGAETVDFDYLSKNNILSKNTYYIGETLIKQEFTYTYNTEGYPTSVEYITNGIKQKVNYTYRCE</sequence>
<name>A0ABV7YWX5_9BACT</name>
<keyword evidence="2" id="KW-1185">Reference proteome</keyword>
<organism evidence="1 2">
    <name type="scientific">Lacihabitans lacunae</name>
    <dbReference type="NCBI Taxonomy" id="1028214"/>
    <lineage>
        <taxon>Bacteria</taxon>
        <taxon>Pseudomonadati</taxon>
        <taxon>Bacteroidota</taxon>
        <taxon>Cytophagia</taxon>
        <taxon>Cytophagales</taxon>
        <taxon>Leadbetterellaceae</taxon>
        <taxon>Lacihabitans</taxon>
    </lineage>
</organism>
<dbReference type="RefSeq" id="WP_379836559.1">
    <property type="nucleotide sequence ID" value="NZ_JBHRYQ010000001.1"/>
</dbReference>
<evidence type="ECO:0000313" key="1">
    <source>
        <dbReference type="EMBL" id="MFC3810427.1"/>
    </source>
</evidence>
<accession>A0ABV7YWX5</accession>
<proteinExistence type="predicted"/>
<dbReference type="Proteomes" id="UP001595616">
    <property type="component" value="Unassembled WGS sequence"/>
</dbReference>
<evidence type="ECO:0000313" key="2">
    <source>
        <dbReference type="Proteomes" id="UP001595616"/>
    </source>
</evidence>
<gene>
    <name evidence="1" type="ORF">ACFOOI_07180</name>
</gene>
<reference evidence="2" key="1">
    <citation type="journal article" date="2019" name="Int. J. Syst. Evol. Microbiol.">
        <title>The Global Catalogue of Microorganisms (GCM) 10K type strain sequencing project: providing services to taxonomists for standard genome sequencing and annotation.</title>
        <authorList>
            <consortium name="The Broad Institute Genomics Platform"/>
            <consortium name="The Broad Institute Genome Sequencing Center for Infectious Disease"/>
            <person name="Wu L."/>
            <person name="Ma J."/>
        </authorList>
    </citation>
    <scope>NUCLEOTIDE SEQUENCE [LARGE SCALE GENOMIC DNA]</scope>
    <source>
        <strain evidence="2">CECT 7956</strain>
    </source>
</reference>
<protein>
    <submittedName>
        <fullName evidence="1">Uncharacterized protein</fullName>
    </submittedName>
</protein>
<comment type="caution">
    <text evidence="1">The sequence shown here is derived from an EMBL/GenBank/DDBJ whole genome shotgun (WGS) entry which is preliminary data.</text>
</comment>